<dbReference type="SMART" id="SM00220">
    <property type="entry name" value="S_TKc"/>
    <property type="match status" value="1"/>
</dbReference>
<feature type="domain" description="Protein kinase" evidence="1">
    <location>
        <begin position="1"/>
        <end position="163"/>
    </location>
</feature>
<dbReference type="PROSITE" id="PS00108">
    <property type="entry name" value="PROTEIN_KINASE_ST"/>
    <property type="match status" value="1"/>
</dbReference>
<dbReference type="PANTHER" id="PTHR45631:SF202">
    <property type="entry name" value="SENESCENCE-INDUCED RECEPTOR-LIKE SERINE_THREONINE-PROTEIN KINASE"/>
    <property type="match status" value="1"/>
</dbReference>
<dbReference type="Gene3D" id="1.10.510.10">
    <property type="entry name" value="Transferase(Phosphotransferase) domain 1"/>
    <property type="match status" value="1"/>
</dbReference>
<sequence>MLTETGLPYLHHGCKPPIVHRDVKFTNILLNGNFQAKIADFGLSKVFPTEVGTHISTAVAGTPGYLVPEYYTSNRLTEKSDVYSFGIVLLVIITGQPAITIYDDNNIHISRWANLKLAGGDMKNIVDPKAWKAVELSMACVARTPKRRPTMNEVVIELTDSLVMERACQEKKPRQLTGLGSLNLESIYDPNPR</sequence>
<name>A0A9R1VWE3_LACSA</name>
<dbReference type="Proteomes" id="UP000235145">
    <property type="component" value="Unassembled WGS sequence"/>
</dbReference>
<proteinExistence type="predicted"/>
<dbReference type="EMBL" id="NBSK02000004">
    <property type="protein sequence ID" value="KAJ0213841.1"/>
    <property type="molecule type" value="Genomic_DNA"/>
</dbReference>
<keyword evidence="3" id="KW-1185">Reference proteome</keyword>
<dbReference type="GO" id="GO:0005524">
    <property type="term" value="F:ATP binding"/>
    <property type="evidence" value="ECO:0007669"/>
    <property type="project" value="InterPro"/>
</dbReference>
<dbReference type="PANTHER" id="PTHR45631">
    <property type="entry name" value="OS07G0107800 PROTEIN-RELATED"/>
    <property type="match status" value="1"/>
</dbReference>
<evidence type="ECO:0000313" key="3">
    <source>
        <dbReference type="Proteomes" id="UP000235145"/>
    </source>
</evidence>
<evidence type="ECO:0000259" key="1">
    <source>
        <dbReference type="PROSITE" id="PS50011"/>
    </source>
</evidence>
<dbReference type="GO" id="GO:0004672">
    <property type="term" value="F:protein kinase activity"/>
    <property type="evidence" value="ECO:0007669"/>
    <property type="project" value="InterPro"/>
</dbReference>
<dbReference type="PROSITE" id="PS50011">
    <property type="entry name" value="PROTEIN_KINASE_DOM"/>
    <property type="match status" value="1"/>
</dbReference>
<reference evidence="2 3" key="1">
    <citation type="journal article" date="2017" name="Nat. Commun.">
        <title>Genome assembly with in vitro proximity ligation data and whole-genome triplication in lettuce.</title>
        <authorList>
            <person name="Reyes-Chin-Wo S."/>
            <person name="Wang Z."/>
            <person name="Yang X."/>
            <person name="Kozik A."/>
            <person name="Arikit S."/>
            <person name="Song C."/>
            <person name="Xia L."/>
            <person name="Froenicke L."/>
            <person name="Lavelle D.O."/>
            <person name="Truco M.J."/>
            <person name="Xia R."/>
            <person name="Zhu S."/>
            <person name="Xu C."/>
            <person name="Xu H."/>
            <person name="Xu X."/>
            <person name="Cox K."/>
            <person name="Korf I."/>
            <person name="Meyers B.C."/>
            <person name="Michelmore R.W."/>
        </authorList>
    </citation>
    <scope>NUCLEOTIDE SEQUENCE [LARGE SCALE GENOMIC DNA]</scope>
    <source>
        <strain evidence="3">cv. Salinas</strain>
        <tissue evidence="2">Seedlings</tissue>
    </source>
</reference>
<protein>
    <recommendedName>
        <fullName evidence="1">Protein kinase domain-containing protein</fullName>
    </recommendedName>
</protein>
<dbReference type="SUPFAM" id="SSF56112">
    <property type="entry name" value="Protein kinase-like (PK-like)"/>
    <property type="match status" value="1"/>
</dbReference>
<dbReference type="Pfam" id="PF00069">
    <property type="entry name" value="Pkinase"/>
    <property type="match status" value="1"/>
</dbReference>
<accession>A0A9R1VWE3</accession>
<dbReference type="InterPro" id="IPR008271">
    <property type="entry name" value="Ser/Thr_kinase_AS"/>
</dbReference>
<comment type="caution">
    <text evidence="2">The sequence shown here is derived from an EMBL/GenBank/DDBJ whole genome shotgun (WGS) entry which is preliminary data.</text>
</comment>
<gene>
    <name evidence="2" type="ORF">LSAT_V11C400195520</name>
</gene>
<dbReference type="AlphaFoldDB" id="A0A9R1VWE3"/>
<organism evidence="2 3">
    <name type="scientific">Lactuca sativa</name>
    <name type="common">Garden lettuce</name>
    <dbReference type="NCBI Taxonomy" id="4236"/>
    <lineage>
        <taxon>Eukaryota</taxon>
        <taxon>Viridiplantae</taxon>
        <taxon>Streptophyta</taxon>
        <taxon>Embryophyta</taxon>
        <taxon>Tracheophyta</taxon>
        <taxon>Spermatophyta</taxon>
        <taxon>Magnoliopsida</taxon>
        <taxon>eudicotyledons</taxon>
        <taxon>Gunneridae</taxon>
        <taxon>Pentapetalae</taxon>
        <taxon>asterids</taxon>
        <taxon>campanulids</taxon>
        <taxon>Asterales</taxon>
        <taxon>Asteraceae</taxon>
        <taxon>Cichorioideae</taxon>
        <taxon>Cichorieae</taxon>
        <taxon>Lactucinae</taxon>
        <taxon>Lactuca</taxon>
    </lineage>
</organism>
<evidence type="ECO:0000313" key="2">
    <source>
        <dbReference type="EMBL" id="KAJ0213841.1"/>
    </source>
</evidence>
<dbReference type="InterPro" id="IPR000719">
    <property type="entry name" value="Prot_kinase_dom"/>
</dbReference>
<dbReference type="InterPro" id="IPR011009">
    <property type="entry name" value="Kinase-like_dom_sf"/>
</dbReference>